<sequence length="149" mass="16844">MSIRKNNSREADRVKIKRFFAQGFDAEQISMKLSITPAHINYVLTQYEKDAPANARTAKEQMAMRSAEAMARRPDPNQPNSTPPPLIDMTALREQLKAELLAEMSMAKTQVKPEVVEHGEKIAEDPTQAESEAPVEEKEKPRRRRKSAA</sequence>
<reference evidence="2" key="1">
    <citation type="journal article" date="2014" name="Front. Microbiol.">
        <title>High frequency of phylogenetically diverse reductive dehalogenase-homologous genes in deep subseafloor sedimentary metagenomes.</title>
        <authorList>
            <person name="Kawai M."/>
            <person name="Futagami T."/>
            <person name="Toyoda A."/>
            <person name="Takaki Y."/>
            <person name="Nishi S."/>
            <person name="Hori S."/>
            <person name="Arai W."/>
            <person name="Tsubouchi T."/>
            <person name="Morono Y."/>
            <person name="Uchiyama I."/>
            <person name="Ito T."/>
            <person name="Fujiyama A."/>
            <person name="Inagaki F."/>
            <person name="Takami H."/>
        </authorList>
    </citation>
    <scope>NUCLEOTIDE SEQUENCE</scope>
    <source>
        <strain evidence="2">Expedition CK06-06</strain>
    </source>
</reference>
<gene>
    <name evidence="2" type="ORF">S01H1_30406</name>
</gene>
<feature type="compositionally biased region" description="Basic and acidic residues" evidence="1">
    <location>
        <begin position="114"/>
        <end position="124"/>
    </location>
</feature>
<evidence type="ECO:0000256" key="1">
    <source>
        <dbReference type="SAM" id="MobiDB-lite"/>
    </source>
</evidence>
<name>X0TVZ7_9ZZZZ</name>
<dbReference type="EMBL" id="BARS01018711">
    <property type="protein sequence ID" value="GAF97419.1"/>
    <property type="molecule type" value="Genomic_DNA"/>
</dbReference>
<proteinExistence type="predicted"/>
<feature type="region of interest" description="Disordered" evidence="1">
    <location>
        <begin position="54"/>
        <end position="87"/>
    </location>
</feature>
<evidence type="ECO:0000313" key="2">
    <source>
        <dbReference type="EMBL" id="GAF97419.1"/>
    </source>
</evidence>
<accession>X0TVZ7</accession>
<organism evidence="2">
    <name type="scientific">marine sediment metagenome</name>
    <dbReference type="NCBI Taxonomy" id="412755"/>
    <lineage>
        <taxon>unclassified sequences</taxon>
        <taxon>metagenomes</taxon>
        <taxon>ecological metagenomes</taxon>
    </lineage>
</organism>
<feature type="region of interest" description="Disordered" evidence="1">
    <location>
        <begin position="114"/>
        <end position="149"/>
    </location>
</feature>
<protein>
    <submittedName>
        <fullName evidence="2">Uncharacterized protein</fullName>
    </submittedName>
</protein>
<dbReference type="AlphaFoldDB" id="X0TVZ7"/>
<comment type="caution">
    <text evidence="2">The sequence shown here is derived from an EMBL/GenBank/DDBJ whole genome shotgun (WGS) entry which is preliminary data.</text>
</comment>